<sequence>MGFLPFSIIWAITILHYYVFEIREHIIEEELNLPFLNRIPSFLILKLFKILNPEEYCSRVISSKTNVVLKITSVNSDLLNHENSKPLNNKERTEGLARIFFQQIR</sequence>
<accession>A0AA87SWU3</accession>
<protein>
    <submittedName>
        <fullName evidence="1">Uncharacterized protein</fullName>
    </submittedName>
</protein>
<proteinExistence type="predicted"/>
<evidence type="ECO:0000313" key="2">
    <source>
        <dbReference type="Proteomes" id="UP000001343"/>
    </source>
</evidence>
<dbReference type="AlphaFoldDB" id="A0AA87SWU3"/>
<reference evidence="1 2" key="1">
    <citation type="journal article" date="2014" name="Int. J. Syst. Evol. Microbiol.">
        <title>Leptospira mayottensis sp. nov., a pathogenic species of the genus Leptospira isolated from humans.</title>
        <authorList>
            <person name="Bourhy P."/>
            <person name="Collet L."/>
            <person name="Brisse S."/>
            <person name="Picardeau M."/>
        </authorList>
    </citation>
    <scope>NUCLEOTIDE SEQUENCE [LARGE SCALE GENOMIC DNA]</scope>
    <source>
        <strain evidence="1 2">200901122</strain>
    </source>
</reference>
<organism evidence="1 2">
    <name type="scientific">Leptospira mayottensis 200901122</name>
    <dbReference type="NCBI Taxonomy" id="1193010"/>
    <lineage>
        <taxon>Bacteria</taxon>
        <taxon>Pseudomonadati</taxon>
        <taxon>Spirochaetota</taxon>
        <taxon>Spirochaetia</taxon>
        <taxon>Leptospirales</taxon>
        <taxon>Leptospiraceae</taxon>
        <taxon>Leptospira</taxon>
    </lineage>
</organism>
<dbReference type="Proteomes" id="UP000001343">
    <property type="component" value="Unassembled WGS sequence"/>
</dbReference>
<comment type="caution">
    <text evidence="1">The sequence shown here is derived from an EMBL/GenBank/DDBJ whole genome shotgun (WGS) entry which is preliminary data.</text>
</comment>
<gene>
    <name evidence="1" type="ORF">LEP1GSC125_0073</name>
</gene>
<dbReference type="EMBL" id="AKWM02000035">
    <property type="protein sequence ID" value="EKS00484.1"/>
    <property type="molecule type" value="Genomic_DNA"/>
</dbReference>
<name>A0AA87SWU3_9LEPT</name>
<evidence type="ECO:0000313" key="1">
    <source>
        <dbReference type="EMBL" id="EKS00484.1"/>
    </source>
</evidence>